<evidence type="ECO:0000313" key="1">
    <source>
        <dbReference type="EMBL" id="KYO65525.1"/>
    </source>
</evidence>
<evidence type="ECO:0000313" key="2">
    <source>
        <dbReference type="Proteomes" id="UP000075737"/>
    </source>
</evidence>
<protein>
    <recommendedName>
        <fullName evidence="3">DUF488 domain-containing protein</fullName>
    </recommendedName>
</protein>
<dbReference type="Proteomes" id="UP000075737">
    <property type="component" value="Unassembled WGS sequence"/>
</dbReference>
<dbReference type="AlphaFoldDB" id="A0A162MF19"/>
<organism evidence="1 2">
    <name type="scientific">Thermovenabulum gondwanense</name>
    <dbReference type="NCBI Taxonomy" id="520767"/>
    <lineage>
        <taxon>Bacteria</taxon>
        <taxon>Bacillati</taxon>
        <taxon>Bacillota</taxon>
        <taxon>Clostridia</taxon>
        <taxon>Thermosediminibacterales</taxon>
        <taxon>Thermosediminibacteraceae</taxon>
        <taxon>Thermovenabulum</taxon>
    </lineage>
</organism>
<accession>A0A162MF19</accession>
<comment type="caution">
    <text evidence="1">The sequence shown here is derived from an EMBL/GenBank/DDBJ whole genome shotgun (WGS) entry which is preliminary data.</text>
</comment>
<keyword evidence="2" id="KW-1185">Reference proteome</keyword>
<proteinExistence type="predicted"/>
<dbReference type="OrthoDB" id="9789109at2"/>
<dbReference type="InterPro" id="IPR007438">
    <property type="entry name" value="DUF488"/>
</dbReference>
<dbReference type="PANTHER" id="PTHR39337">
    <property type="entry name" value="BLR5642 PROTEIN"/>
    <property type="match status" value="1"/>
</dbReference>
<dbReference type="Pfam" id="PF04343">
    <property type="entry name" value="DUF488"/>
    <property type="match status" value="1"/>
</dbReference>
<name>A0A162MF19_9FIRM</name>
<dbReference type="PANTHER" id="PTHR39337:SF1">
    <property type="entry name" value="BLR5642 PROTEIN"/>
    <property type="match status" value="1"/>
</dbReference>
<reference evidence="1 2" key="1">
    <citation type="submission" date="2015-12" db="EMBL/GenBank/DDBJ databases">
        <title>Draft genome of Thermovenabulum gondwanense isolated from a red thermophilic microbial mat colonisisng an outflow channel of a bore well.</title>
        <authorList>
            <person name="Patel B.K."/>
        </authorList>
    </citation>
    <scope>NUCLEOTIDE SEQUENCE [LARGE SCALE GENOMIC DNA]</scope>
    <source>
        <strain evidence="1 2">R270</strain>
    </source>
</reference>
<evidence type="ECO:0008006" key="3">
    <source>
        <dbReference type="Google" id="ProtNLM"/>
    </source>
</evidence>
<dbReference type="RefSeq" id="WP_068748679.1">
    <property type="nucleotide sequence ID" value="NZ_LOHZ01000033.1"/>
</dbReference>
<dbReference type="EMBL" id="LOHZ01000033">
    <property type="protein sequence ID" value="KYO65525.1"/>
    <property type="molecule type" value="Genomic_DNA"/>
</dbReference>
<sequence>MKIFTIGFTKKSAEEFFELLGENGVKLLLDIRLRNNSQLAGFAKGEDLRYFIEKILGIEYIHDIRFAPTDELMDSYKDKKISWDEFKKRFFDLMDERNIEEVLKKEYLNKIDGICLLCSEEKAKGCHRSLVAEYIKEKMGQEDIEIIHL</sequence>
<dbReference type="STRING" id="520767.ATZ99_15610"/>
<gene>
    <name evidence="1" type="ORF">ATZ99_15610</name>
</gene>
<dbReference type="PATRIC" id="fig|520767.4.peg.1670"/>